<keyword evidence="7" id="KW-0328">Glycosyltransferase</keyword>
<evidence type="ECO:0000313" key="13">
    <source>
        <dbReference type="EMBL" id="BDC99977.1"/>
    </source>
</evidence>
<accession>A0ABM7VGA9</accession>
<dbReference type="SUPFAM" id="SSF49452">
    <property type="entry name" value="Starch-binding domain-like"/>
    <property type="match status" value="2"/>
</dbReference>
<comment type="catalytic activity">
    <reaction evidence="1">
        <text>Transfers a segment of a (1-&gt;4)-alpha-D-glucan to a new position in an acceptor, which may be glucose or a (1-&gt;4)-alpha-D-glucan.</text>
        <dbReference type="EC" id="2.4.1.25"/>
    </reaction>
</comment>
<dbReference type="RefSeq" id="WP_338397119.1">
    <property type="nucleotide sequence ID" value="NZ_AP025292.1"/>
</dbReference>
<feature type="domain" description="CBM20" evidence="12">
    <location>
        <begin position="1"/>
        <end position="98"/>
    </location>
</feature>
<dbReference type="PANTHER" id="PTHR32518">
    <property type="match status" value="1"/>
</dbReference>
<dbReference type="InterPro" id="IPR003385">
    <property type="entry name" value="Glyco_hydro_77"/>
</dbReference>
<organism evidence="13 14">
    <name type="scientific">Persicobacter psychrovividus</name>
    <dbReference type="NCBI Taxonomy" id="387638"/>
    <lineage>
        <taxon>Bacteria</taxon>
        <taxon>Pseudomonadati</taxon>
        <taxon>Bacteroidota</taxon>
        <taxon>Cytophagia</taxon>
        <taxon>Cytophagales</taxon>
        <taxon>Persicobacteraceae</taxon>
        <taxon>Persicobacter</taxon>
    </lineage>
</organism>
<evidence type="ECO:0000256" key="3">
    <source>
        <dbReference type="ARBA" id="ARBA00005684"/>
    </source>
</evidence>
<gene>
    <name evidence="13" type="ORF">PEPS_22580</name>
</gene>
<evidence type="ECO:0000256" key="8">
    <source>
        <dbReference type="ARBA" id="ARBA00022679"/>
    </source>
</evidence>
<evidence type="ECO:0000256" key="11">
    <source>
        <dbReference type="ARBA" id="ARBA00031501"/>
    </source>
</evidence>
<evidence type="ECO:0000256" key="1">
    <source>
        <dbReference type="ARBA" id="ARBA00000439"/>
    </source>
</evidence>
<dbReference type="Gene3D" id="2.60.40.10">
    <property type="entry name" value="Immunoglobulins"/>
    <property type="match status" value="2"/>
</dbReference>
<dbReference type="SUPFAM" id="SSF51445">
    <property type="entry name" value="(Trans)glycosidases"/>
    <property type="match status" value="1"/>
</dbReference>
<dbReference type="PANTHER" id="PTHR32518:SF3">
    <property type="entry name" value="4-ALPHA-GLUCANOTRANSFERASE"/>
    <property type="match status" value="1"/>
</dbReference>
<keyword evidence="6" id="KW-0963">Cytoplasm</keyword>
<sequence>MKIQFNIDYHTQWGQQVYVCGTIPELGNGLPAQALPLNIIANEHWQATVELPSTTADFNYFYFVASNPATEIDKEWGSRYLKLEKSKNSYLLKDAWRPKSREENTFFTTAFQNALLPKPAAAGKKKRITLKKSENLFRFQIQAARVPEGHQLCLLGSSSALGNWSHQEALLMTCNDEALWSVDVALNSIALPLEYKYGFYNIEKKDIVAWESRDFNRVLRADITEEKTVQVITDEAISYPFANWKGAGVAIPVFSLRSKSGMGVGEFNDLKLLADWSEKVNIKLIQILPINDTVANHNWKDSYPYSAISVFALHPMYLNMEHLGQLASKTTRKIIAEVRDKLNESETVEYNDVMRTKSRYIKMIYGETKEQFFKDKKAQQFLKENAHWIKAYAAFSFLRDLYRTPDFKQWGAYATFDEKVIDELVKPSSQHYDEIAIHYFIQYHLHLQLLDAADYARKKGIVLKGDIPIGIYRYSVDAWMNPSLYRMDCQAGAPPDAFAVNGQNWGFPTYNWEEMAKDGFSWWKSRMTNMGTYFDAFRIDHILGFFRIWEIPWDAVQGILGYFNPCLPITKQEFYDRQIHFDYDRLVKPYIREHFLHEIFGEDTAAVKAQYLNEYQQGCFEMKPEFDTQRKVEEFLAHDESLTNDEQAYREQIKLGLFGLIANVVLVEIPKTNHEHFSPRIAMHQTRSYQELDEYSRAKLNEMYIDFFYHRQEDFWRTQAMVKLPALKEATNMLICGEDLGMVPDCVPPVMDELGMLSLEIQRMPKNPKVEFGHPAHAPYLSVVTPSCHDMSTIRGWWEEDPDQTQAFFNHMLGHHGGAPYYCETWLAEEMVNQHLWSPAMWAIFPIQDLVAMNADLRKQDAKSEQINVPANPNHQWKYRFHLNLEDLMKETEFNEHVKQMIQNCGR</sequence>
<dbReference type="InterPro" id="IPR013784">
    <property type="entry name" value="Carb-bd-like_fold"/>
</dbReference>
<keyword evidence="8" id="KW-0808">Transferase</keyword>
<dbReference type="SMART" id="SM01065">
    <property type="entry name" value="CBM_2"/>
    <property type="match status" value="2"/>
</dbReference>
<evidence type="ECO:0000259" key="12">
    <source>
        <dbReference type="PROSITE" id="PS51166"/>
    </source>
</evidence>
<evidence type="ECO:0000256" key="6">
    <source>
        <dbReference type="ARBA" id="ARBA00022490"/>
    </source>
</evidence>
<evidence type="ECO:0000256" key="9">
    <source>
        <dbReference type="ARBA" id="ARBA00023277"/>
    </source>
</evidence>
<dbReference type="Proteomes" id="UP001354989">
    <property type="component" value="Chromosome"/>
</dbReference>
<evidence type="ECO:0000256" key="5">
    <source>
        <dbReference type="ARBA" id="ARBA00020295"/>
    </source>
</evidence>
<comment type="similarity">
    <text evidence="3">Belongs to the disproportionating enzyme family.</text>
</comment>
<evidence type="ECO:0000313" key="14">
    <source>
        <dbReference type="Proteomes" id="UP001354989"/>
    </source>
</evidence>
<keyword evidence="9" id="KW-0119">Carbohydrate metabolism</keyword>
<dbReference type="Gene3D" id="3.20.20.80">
    <property type="entry name" value="Glycosidases"/>
    <property type="match status" value="2"/>
</dbReference>
<name>A0ABM7VGA9_9BACT</name>
<dbReference type="PROSITE" id="PS51166">
    <property type="entry name" value="CBM20"/>
    <property type="match status" value="2"/>
</dbReference>
<dbReference type="InterPro" id="IPR017853">
    <property type="entry name" value="GH"/>
</dbReference>
<dbReference type="InterPro" id="IPR013783">
    <property type="entry name" value="Ig-like_fold"/>
</dbReference>
<evidence type="ECO:0000256" key="2">
    <source>
        <dbReference type="ARBA" id="ARBA00004496"/>
    </source>
</evidence>
<keyword evidence="14" id="KW-1185">Reference proteome</keyword>
<dbReference type="EC" id="2.4.1.25" evidence="4"/>
<proteinExistence type="inferred from homology"/>
<evidence type="ECO:0000256" key="10">
    <source>
        <dbReference type="ARBA" id="ARBA00031423"/>
    </source>
</evidence>
<reference evidence="13 14" key="1">
    <citation type="submission" date="2021-12" db="EMBL/GenBank/DDBJ databases">
        <title>Genome sequencing of bacteria with rrn-lacking chromosome and rrn-plasmid.</title>
        <authorList>
            <person name="Anda M."/>
            <person name="Iwasaki W."/>
        </authorList>
    </citation>
    <scope>NUCLEOTIDE SEQUENCE [LARGE SCALE GENOMIC DNA]</scope>
    <source>
        <strain evidence="13 14">NBRC 101262</strain>
    </source>
</reference>
<comment type="subcellular location">
    <subcellularLocation>
        <location evidence="2">Cytoplasm</location>
    </subcellularLocation>
</comment>
<dbReference type="Pfam" id="PF02446">
    <property type="entry name" value="Glyco_hydro_77"/>
    <property type="match status" value="1"/>
</dbReference>
<evidence type="ECO:0000256" key="4">
    <source>
        <dbReference type="ARBA" id="ARBA00012560"/>
    </source>
</evidence>
<evidence type="ECO:0000256" key="7">
    <source>
        <dbReference type="ARBA" id="ARBA00022676"/>
    </source>
</evidence>
<dbReference type="Pfam" id="PF00686">
    <property type="entry name" value="CBM_20"/>
    <property type="match status" value="2"/>
</dbReference>
<dbReference type="InterPro" id="IPR002044">
    <property type="entry name" value="CBM20"/>
</dbReference>
<protein>
    <recommendedName>
        <fullName evidence="5">4-alpha-glucanotransferase</fullName>
        <ecNumber evidence="4">2.4.1.25</ecNumber>
    </recommendedName>
    <alternativeName>
        <fullName evidence="10">Amylomaltase</fullName>
    </alternativeName>
    <alternativeName>
        <fullName evidence="11">Disproportionating enzyme</fullName>
    </alternativeName>
</protein>
<feature type="domain" description="CBM20" evidence="12">
    <location>
        <begin position="129"/>
        <end position="246"/>
    </location>
</feature>
<dbReference type="EMBL" id="AP025292">
    <property type="protein sequence ID" value="BDC99977.1"/>
    <property type="molecule type" value="Genomic_DNA"/>
</dbReference>